<dbReference type="GO" id="GO:0005737">
    <property type="term" value="C:cytoplasm"/>
    <property type="evidence" value="ECO:0007669"/>
    <property type="project" value="TreeGrafter"/>
</dbReference>
<dbReference type="GO" id="GO:0031624">
    <property type="term" value="F:ubiquitin conjugating enzyme binding"/>
    <property type="evidence" value="ECO:0007669"/>
    <property type="project" value="TreeGrafter"/>
</dbReference>
<dbReference type="Gene3D" id="3.30.40.10">
    <property type="entry name" value="Zinc/RING finger domain, C3HC4 (zinc finger)"/>
    <property type="match status" value="2"/>
</dbReference>
<keyword evidence="2 4" id="KW-0863">Zinc-finger</keyword>
<dbReference type="Pfam" id="PF21362">
    <property type="entry name" value="Sina_RING"/>
    <property type="match status" value="1"/>
</dbReference>
<dbReference type="AlphaFoldDB" id="A0A1B6JF42"/>
<accession>A0A1B6JF42</accession>
<sequence>METLKPKDLRKSMKWLLEIATCPICLNTLHSDTVQCVNGHPICVECQQDLEICPTCRNPFSNVRPTGFIHQVIQSLPHPCRYPDCTYFVKTNDNHERFCGYKPTECKHCNWRGPGRGIVAHLQIVHHQLLPVKQRQKQWGEQFNHREECSVFFPILVKGEFFWGEMKNDLQNDKLTAVVHHVPNGKTGSIYFSHVLLKLNKESYTASLKLNLSPTADPYKDNCIAIPTSLLHKFTDENKLFYRLFVTKNKWESFKNILEIWIDDMKKLIHLK</sequence>
<reference evidence="6" key="1">
    <citation type="submission" date="2015-11" db="EMBL/GenBank/DDBJ databases">
        <title>De novo transcriptome assembly of four potential Pierce s Disease insect vectors from Arizona vineyards.</title>
        <authorList>
            <person name="Tassone E.E."/>
        </authorList>
    </citation>
    <scope>NUCLEOTIDE SEQUENCE</scope>
</reference>
<evidence type="ECO:0000256" key="1">
    <source>
        <dbReference type="ARBA" id="ARBA00022723"/>
    </source>
</evidence>
<evidence type="ECO:0000256" key="4">
    <source>
        <dbReference type="PROSITE-ProRule" id="PRU00175"/>
    </source>
</evidence>
<dbReference type="InterPro" id="IPR049548">
    <property type="entry name" value="Sina-like_RING"/>
</dbReference>
<dbReference type="GO" id="GO:0008270">
    <property type="term" value="F:zinc ion binding"/>
    <property type="evidence" value="ECO:0007669"/>
    <property type="project" value="UniProtKB-KW"/>
</dbReference>
<dbReference type="SUPFAM" id="SSF49599">
    <property type="entry name" value="TRAF domain-like"/>
    <property type="match status" value="1"/>
</dbReference>
<protein>
    <recommendedName>
        <fullName evidence="5">RING-type domain-containing protein</fullName>
    </recommendedName>
</protein>
<evidence type="ECO:0000256" key="2">
    <source>
        <dbReference type="ARBA" id="ARBA00022771"/>
    </source>
</evidence>
<organism evidence="6">
    <name type="scientific">Homalodisca liturata</name>
    <dbReference type="NCBI Taxonomy" id="320908"/>
    <lineage>
        <taxon>Eukaryota</taxon>
        <taxon>Metazoa</taxon>
        <taxon>Ecdysozoa</taxon>
        <taxon>Arthropoda</taxon>
        <taxon>Hexapoda</taxon>
        <taxon>Insecta</taxon>
        <taxon>Pterygota</taxon>
        <taxon>Neoptera</taxon>
        <taxon>Paraneoptera</taxon>
        <taxon>Hemiptera</taxon>
        <taxon>Auchenorrhyncha</taxon>
        <taxon>Membracoidea</taxon>
        <taxon>Cicadellidae</taxon>
        <taxon>Cicadellinae</taxon>
        <taxon>Proconiini</taxon>
        <taxon>Homalodisca</taxon>
    </lineage>
</organism>
<evidence type="ECO:0000259" key="5">
    <source>
        <dbReference type="PROSITE" id="PS50089"/>
    </source>
</evidence>
<keyword evidence="3" id="KW-0862">Zinc</keyword>
<proteinExistence type="predicted"/>
<dbReference type="InterPro" id="IPR004162">
    <property type="entry name" value="SINA-like_animal"/>
</dbReference>
<dbReference type="GO" id="GO:0043161">
    <property type="term" value="P:proteasome-mediated ubiquitin-dependent protein catabolic process"/>
    <property type="evidence" value="ECO:0007669"/>
    <property type="project" value="TreeGrafter"/>
</dbReference>
<feature type="domain" description="RING-type" evidence="5">
    <location>
        <begin position="22"/>
        <end position="57"/>
    </location>
</feature>
<dbReference type="PANTHER" id="PTHR45877:SF2">
    <property type="entry name" value="E3 UBIQUITIN-PROTEIN LIGASE SINA-RELATED"/>
    <property type="match status" value="1"/>
</dbReference>
<evidence type="ECO:0000256" key="3">
    <source>
        <dbReference type="ARBA" id="ARBA00022833"/>
    </source>
</evidence>
<gene>
    <name evidence="6" type="ORF">g.18912</name>
</gene>
<dbReference type="GO" id="GO:0061630">
    <property type="term" value="F:ubiquitin protein ligase activity"/>
    <property type="evidence" value="ECO:0007669"/>
    <property type="project" value="TreeGrafter"/>
</dbReference>
<dbReference type="EMBL" id="GECU01009901">
    <property type="protein sequence ID" value="JAS97805.1"/>
    <property type="molecule type" value="Transcribed_RNA"/>
</dbReference>
<name>A0A1B6JF42_9HEMI</name>
<dbReference type="PANTHER" id="PTHR45877">
    <property type="entry name" value="E3 UBIQUITIN-PROTEIN LIGASE SIAH2"/>
    <property type="match status" value="1"/>
</dbReference>
<keyword evidence="1" id="KW-0479">Metal-binding</keyword>
<dbReference type="InterPro" id="IPR013083">
    <property type="entry name" value="Znf_RING/FYVE/PHD"/>
</dbReference>
<evidence type="ECO:0000313" key="6">
    <source>
        <dbReference type="EMBL" id="JAS97805.1"/>
    </source>
</evidence>
<dbReference type="PROSITE" id="PS50089">
    <property type="entry name" value="ZF_RING_2"/>
    <property type="match status" value="1"/>
</dbReference>
<dbReference type="InterPro" id="IPR001841">
    <property type="entry name" value="Znf_RING"/>
</dbReference>
<dbReference type="SUPFAM" id="SSF57850">
    <property type="entry name" value="RING/U-box"/>
    <property type="match status" value="1"/>
</dbReference>